<evidence type="ECO:0000259" key="8">
    <source>
        <dbReference type="PROSITE" id="PS50893"/>
    </source>
</evidence>
<dbReference type="InterPro" id="IPR003593">
    <property type="entry name" value="AAA+_ATPase"/>
</dbReference>
<evidence type="ECO:0000256" key="6">
    <source>
        <dbReference type="ARBA" id="ARBA00023136"/>
    </source>
</evidence>
<dbReference type="Pfam" id="PF00664">
    <property type="entry name" value="ABC_membrane"/>
    <property type="match status" value="1"/>
</dbReference>
<feature type="transmembrane region" description="Helical" evidence="7">
    <location>
        <begin position="152"/>
        <end position="172"/>
    </location>
</feature>
<reference evidence="10 11" key="1">
    <citation type="submission" date="2018-01" db="EMBL/GenBank/DDBJ databases">
        <title>Denitrification phenotypes of diverse strains of Pseudomonas stutzeri.</title>
        <authorList>
            <person name="Milligan D.A."/>
            <person name="Bergaust L."/>
            <person name="Bakken L.R."/>
            <person name="Frostegard A."/>
        </authorList>
    </citation>
    <scope>NUCLEOTIDE SEQUENCE [LARGE SCALE GENOMIC DNA]</scope>
    <source>
        <strain evidence="10 11">KC</strain>
    </source>
</reference>
<gene>
    <name evidence="10" type="ORF">CXK92_16915</name>
</gene>
<dbReference type="SUPFAM" id="SSF90123">
    <property type="entry name" value="ABC transporter transmembrane region"/>
    <property type="match status" value="1"/>
</dbReference>
<evidence type="ECO:0008006" key="12">
    <source>
        <dbReference type="Google" id="ProtNLM"/>
    </source>
</evidence>
<feature type="domain" description="ABC transmembrane type-1" evidence="9">
    <location>
        <begin position="34"/>
        <end position="291"/>
    </location>
</feature>
<dbReference type="PROSITE" id="PS50929">
    <property type="entry name" value="ABC_TM1F"/>
    <property type="match status" value="1"/>
</dbReference>
<dbReference type="GO" id="GO:0034040">
    <property type="term" value="F:ATPase-coupled lipid transmembrane transporter activity"/>
    <property type="evidence" value="ECO:0007669"/>
    <property type="project" value="TreeGrafter"/>
</dbReference>
<dbReference type="PANTHER" id="PTHR24221:SF654">
    <property type="entry name" value="ATP-BINDING CASSETTE SUB-FAMILY B MEMBER 6"/>
    <property type="match status" value="1"/>
</dbReference>
<keyword evidence="2 7" id="KW-0812">Transmembrane</keyword>
<evidence type="ECO:0000256" key="7">
    <source>
        <dbReference type="SAM" id="Phobius"/>
    </source>
</evidence>
<dbReference type="InterPro" id="IPR036640">
    <property type="entry name" value="ABC1_TM_sf"/>
</dbReference>
<feature type="transmembrane region" description="Helical" evidence="7">
    <location>
        <begin position="33"/>
        <end position="58"/>
    </location>
</feature>
<dbReference type="Proteomes" id="UP000235925">
    <property type="component" value="Unassembled WGS sequence"/>
</dbReference>
<evidence type="ECO:0000259" key="9">
    <source>
        <dbReference type="PROSITE" id="PS50929"/>
    </source>
</evidence>
<evidence type="ECO:0000256" key="3">
    <source>
        <dbReference type="ARBA" id="ARBA00022741"/>
    </source>
</evidence>
<name>A0A2N8RXX9_STUST</name>
<dbReference type="PROSITE" id="PS50893">
    <property type="entry name" value="ABC_TRANSPORTER_2"/>
    <property type="match status" value="1"/>
</dbReference>
<sequence>MSALSKGSNSEWKLRQLVGALSRFLSPRHKRQLLLVSLCACGLSLLEMLVAASIIPYVSCLNDRCPVVVETVIARMGWSTIPALSFGLFLLILAKLASQILLNWIGARFNQQVQHDTVNRLLDGYLHLDWLGFRSESRTHYFRRCATTAVDAAYVSHLCVVMISSALMLLFLSGLMLWQYPLVSILLAVLFLILNALTQGLLGHAQKQAAHNRESALQRWNVGMAEAFASFREVRVYRLERFFLQHINRALDDMAGANVKLNFYPALPRLVLDFVVLSILLLTVSVWMLLQLPLADLLPQLIFYAVVARAMLPAMMNLLSTRTGLYGAGYNIELVLNELERTTAGRTEQVGVVSHPADTSCFSLDCVTFRHAPHLPPVLVDASLNIAHPSWLAIVGPSGSGKSTLMELLCGIHTPQAGAVRHAWSLARPPGIAYLPQHVALLDGSVMQNVVFGFDAGDIARVDAALTLACLSEVVGRLPGGRDAQVGADGARLSGGERQRLALARALYREPDLLLLDEATSGIDETSETRLLSSLRRERPGMSVVYITHRSGNLRFADQVLRLRDGTLGEVVTPSP</sequence>
<feature type="transmembrane region" description="Helical" evidence="7">
    <location>
        <begin position="270"/>
        <end position="289"/>
    </location>
</feature>
<dbReference type="AlphaFoldDB" id="A0A2N8RXX9"/>
<dbReference type="GO" id="GO:0140359">
    <property type="term" value="F:ABC-type transporter activity"/>
    <property type="evidence" value="ECO:0007669"/>
    <property type="project" value="InterPro"/>
</dbReference>
<comment type="subcellular location">
    <subcellularLocation>
        <location evidence="1">Cell membrane</location>
        <topology evidence="1">Multi-pass membrane protein</topology>
    </subcellularLocation>
</comment>
<dbReference type="OrthoDB" id="9806127at2"/>
<feature type="transmembrane region" description="Helical" evidence="7">
    <location>
        <begin position="178"/>
        <end position="197"/>
    </location>
</feature>
<dbReference type="SMART" id="SM00382">
    <property type="entry name" value="AAA"/>
    <property type="match status" value="1"/>
</dbReference>
<dbReference type="CDD" id="cd03228">
    <property type="entry name" value="ABCC_MRP_Like"/>
    <property type="match status" value="1"/>
</dbReference>
<dbReference type="SUPFAM" id="SSF52540">
    <property type="entry name" value="P-loop containing nucleoside triphosphate hydrolases"/>
    <property type="match status" value="1"/>
</dbReference>
<feature type="transmembrane region" description="Helical" evidence="7">
    <location>
        <begin position="78"/>
        <end position="98"/>
    </location>
</feature>
<evidence type="ECO:0000313" key="11">
    <source>
        <dbReference type="Proteomes" id="UP000235925"/>
    </source>
</evidence>
<dbReference type="RefSeq" id="WP_102826195.1">
    <property type="nucleotide sequence ID" value="NZ_CP139348.1"/>
</dbReference>
<evidence type="ECO:0000256" key="5">
    <source>
        <dbReference type="ARBA" id="ARBA00022989"/>
    </source>
</evidence>
<keyword evidence="3" id="KW-0547">Nucleotide-binding</keyword>
<accession>A0A2N8RXX9</accession>
<feature type="domain" description="ABC transporter" evidence="8">
    <location>
        <begin position="362"/>
        <end position="576"/>
    </location>
</feature>
<dbReference type="Gene3D" id="3.40.50.300">
    <property type="entry name" value="P-loop containing nucleotide triphosphate hydrolases"/>
    <property type="match status" value="1"/>
</dbReference>
<proteinExistence type="predicted"/>
<organism evidence="10 11">
    <name type="scientific">Stutzerimonas stutzeri</name>
    <name type="common">Pseudomonas stutzeri</name>
    <dbReference type="NCBI Taxonomy" id="316"/>
    <lineage>
        <taxon>Bacteria</taxon>
        <taxon>Pseudomonadati</taxon>
        <taxon>Pseudomonadota</taxon>
        <taxon>Gammaproteobacteria</taxon>
        <taxon>Pseudomonadales</taxon>
        <taxon>Pseudomonadaceae</taxon>
        <taxon>Stutzerimonas</taxon>
    </lineage>
</organism>
<dbReference type="InterPro" id="IPR003439">
    <property type="entry name" value="ABC_transporter-like_ATP-bd"/>
</dbReference>
<keyword evidence="6 7" id="KW-0472">Membrane</keyword>
<protein>
    <recommendedName>
        <fullName evidence="12">ABC transporter ATP-binding protein</fullName>
    </recommendedName>
</protein>
<keyword evidence="5 7" id="KW-1133">Transmembrane helix</keyword>
<dbReference type="EMBL" id="POUN01000005">
    <property type="protein sequence ID" value="PNF79202.1"/>
    <property type="molecule type" value="Genomic_DNA"/>
</dbReference>
<dbReference type="InterPro" id="IPR039421">
    <property type="entry name" value="Type_1_exporter"/>
</dbReference>
<evidence type="ECO:0000256" key="4">
    <source>
        <dbReference type="ARBA" id="ARBA00022840"/>
    </source>
</evidence>
<dbReference type="InterPro" id="IPR011527">
    <property type="entry name" value="ABC1_TM_dom"/>
</dbReference>
<dbReference type="InterPro" id="IPR027417">
    <property type="entry name" value="P-loop_NTPase"/>
</dbReference>
<dbReference type="GO" id="GO:0016887">
    <property type="term" value="F:ATP hydrolysis activity"/>
    <property type="evidence" value="ECO:0007669"/>
    <property type="project" value="InterPro"/>
</dbReference>
<evidence type="ECO:0000256" key="2">
    <source>
        <dbReference type="ARBA" id="ARBA00022692"/>
    </source>
</evidence>
<evidence type="ECO:0000256" key="1">
    <source>
        <dbReference type="ARBA" id="ARBA00004651"/>
    </source>
</evidence>
<dbReference type="GO" id="GO:0005524">
    <property type="term" value="F:ATP binding"/>
    <property type="evidence" value="ECO:0007669"/>
    <property type="project" value="UniProtKB-KW"/>
</dbReference>
<dbReference type="PROSITE" id="PS00211">
    <property type="entry name" value="ABC_TRANSPORTER_1"/>
    <property type="match status" value="1"/>
</dbReference>
<evidence type="ECO:0000313" key="10">
    <source>
        <dbReference type="EMBL" id="PNF79202.1"/>
    </source>
</evidence>
<dbReference type="PANTHER" id="PTHR24221">
    <property type="entry name" value="ATP-BINDING CASSETTE SUB-FAMILY B"/>
    <property type="match status" value="1"/>
</dbReference>
<dbReference type="Gene3D" id="1.20.1560.10">
    <property type="entry name" value="ABC transporter type 1, transmembrane domain"/>
    <property type="match status" value="1"/>
</dbReference>
<dbReference type="GO" id="GO:0005886">
    <property type="term" value="C:plasma membrane"/>
    <property type="evidence" value="ECO:0007669"/>
    <property type="project" value="UniProtKB-SubCell"/>
</dbReference>
<dbReference type="InterPro" id="IPR017871">
    <property type="entry name" value="ABC_transporter-like_CS"/>
</dbReference>
<keyword evidence="4" id="KW-0067">ATP-binding</keyword>
<comment type="caution">
    <text evidence="10">The sequence shown here is derived from an EMBL/GenBank/DDBJ whole genome shotgun (WGS) entry which is preliminary data.</text>
</comment>
<dbReference type="Pfam" id="PF00005">
    <property type="entry name" value="ABC_tran"/>
    <property type="match status" value="1"/>
</dbReference>